<comment type="subcellular location">
    <subcellularLocation>
        <location evidence="1">Nucleus</location>
    </subcellularLocation>
</comment>
<comment type="similarity">
    <text evidence="5">Belongs to the U2 small nuclear ribonucleoprotein A family.</text>
</comment>
<dbReference type="GO" id="GO:0005686">
    <property type="term" value="C:U2 snRNP"/>
    <property type="evidence" value="ECO:0007669"/>
    <property type="project" value="TreeGrafter"/>
</dbReference>
<evidence type="ECO:0000256" key="7">
    <source>
        <dbReference type="SAM" id="MobiDB-lite"/>
    </source>
</evidence>
<dbReference type="AlphaFoldDB" id="A0A1Y2EH06"/>
<proteinExistence type="inferred from homology"/>
<dbReference type="OrthoDB" id="433501at2759"/>
<feature type="region of interest" description="Disordered" evidence="7">
    <location>
        <begin position="178"/>
        <end position="197"/>
    </location>
</feature>
<dbReference type="PANTHER" id="PTHR10552">
    <property type="entry name" value="U2 SMALL NUCLEAR RIBONUCLEOPROTEIN A"/>
    <property type="match status" value="1"/>
</dbReference>
<dbReference type="PROSITE" id="PS51450">
    <property type="entry name" value="LRR"/>
    <property type="match status" value="1"/>
</dbReference>
<evidence type="ECO:0000256" key="4">
    <source>
        <dbReference type="ARBA" id="ARBA00023242"/>
    </source>
</evidence>
<evidence type="ECO:0000256" key="2">
    <source>
        <dbReference type="ARBA" id="ARBA00022614"/>
    </source>
</evidence>
<dbReference type="GO" id="GO:0030620">
    <property type="term" value="F:U2 snRNA binding"/>
    <property type="evidence" value="ECO:0007669"/>
    <property type="project" value="InterPro"/>
</dbReference>
<dbReference type="InterPro" id="IPR044640">
    <property type="entry name" value="RU2A"/>
</dbReference>
<dbReference type="SUPFAM" id="SSF52058">
    <property type="entry name" value="L domain-like"/>
    <property type="match status" value="1"/>
</dbReference>
<keyword evidence="2" id="KW-0433">Leucine-rich repeat</keyword>
<dbReference type="STRING" id="1754190.A0A1Y2EH06"/>
<protein>
    <recommendedName>
        <fullName evidence="6">U2 small nuclear ribonucleoprotein A'</fullName>
    </recommendedName>
</protein>
<evidence type="ECO:0000256" key="5">
    <source>
        <dbReference type="ARBA" id="ARBA00024196"/>
    </source>
</evidence>
<dbReference type="Pfam" id="PF14580">
    <property type="entry name" value="LRR_9"/>
    <property type="match status" value="1"/>
</dbReference>
<name>A0A1Y2EH06_9FUNG</name>
<evidence type="ECO:0000256" key="1">
    <source>
        <dbReference type="ARBA" id="ARBA00004123"/>
    </source>
</evidence>
<dbReference type="FunFam" id="3.80.10.10:FF:000026">
    <property type="entry name" value="U2 small nuclear ribonucleoprotein A"/>
    <property type="match status" value="1"/>
</dbReference>
<dbReference type="InterPro" id="IPR001611">
    <property type="entry name" value="Leu-rich_rpt"/>
</dbReference>
<dbReference type="PANTHER" id="PTHR10552:SF6">
    <property type="entry name" value="U2 SMALL NUCLEAR RIBONUCLEOPROTEIN A"/>
    <property type="match status" value="1"/>
</dbReference>
<dbReference type="Proteomes" id="UP000193920">
    <property type="component" value="Unassembled WGS sequence"/>
</dbReference>
<dbReference type="InterPro" id="IPR032675">
    <property type="entry name" value="LRR_dom_sf"/>
</dbReference>
<evidence type="ECO:0000256" key="3">
    <source>
        <dbReference type="ARBA" id="ARBA00022737"/>
    </source>
</evidence>
<keyword evidence="4" id="KW-0539">Nucleus</keyword>
<evidence type="ECO:0000256" key="6">
    <source>
        <dbReference type="ARBA" id="ARBA00024238"/>
    </source>
</evidence>
<accession>A0A1Y2EH06</accession>
<dbReference type="EMBL" id="MCOG01000042">
    <property type="protein sequence ID" value="ORY70707.1"/>
    <property type="molecule type" value="Genomic_DNA"/>
</dbReference>
<evidence type="ECO:0000313" key="9">
    <source>
        <dbReference type="Proteomes" id="UP000193920"/>
    </source>
</evidence>
<reference evidence="8 9" key="1">
    <citation type="submission" date="2016-08" db="EMBL/GenBank/DDBJ databases">
        <title>A Parts List for Fungal Cellulosomes Revealed by Comparative Genomics.</title>
        <authorList>
            <consortium name="DOE Joint Genome Institute"/>
            <person name="Haitjema C.H."/>
            <person name="Gilmore S.P."/>
            <person name="Henske J.K."/>
            <person name="Solomon K.V."/>
            <person name="De Groot R."/>
            <person name="Kuo A."/>
            <person name="Mondo S.J."/>
            <person name="Salamov A.A."/>
            <person name="Labutti K."/>
            <person name="Zhao Z."/>
            <person name="Chiniquy J."/>
            <person name="Barry K."/>
            <person name="Brewer H.M."/>
            <person name="Purvine S.O."/>
            <person name="Wright A.T."/>
            <person name="Boxma B."/>
            <person name="Van Alen T."/>
            <person name="Hackstein J.H."/>
            <person name="Baker S.E."/>
            <person name="Grigoriev I.V."/>
            <person name="O'Malley M.A."/>
        </authorList>
    </citation>
    <scope>NUCLEOTIDE SEQUENCE [LARGE SCALE GENOMIC DNA]</scope>
    <source>
        <strain evidence="8 9">G1</strain>
    </source>
</reference>
<organism evidence="8 9">
    <name type="scientific">Neocallimastix californiae</name>
    <dbReference type="NCBI Taxonomy" id="1754190"/>
    <lineage>
        <taxon>Eukaryota</taxon>
        <taxon>Fungi</taxon>
        <taxon>Fungi incertae sedis</taxon>
        <taxon>Chytridiomycota</taxon>
        <taxon>Chytridiomycota incertae sedis</taxon>
        <taxon>Neocallimastigomycetes</taxon>
        <taxon>Neocallimastigales</taxon>
        <taxon>Neocallimastigaceae</taxon>
        <taxon>Neocallimastix</taxon>
    </lineage>
</organism>
<sequence>MKLNYDVIESAESYINPIKDRELDLTGLKISRIENIAVTKDLNDVINFSDNEIGKLENFPHMKRLKGIIAINNRISRIDINLPKSLPNLESLILTNNQIQELGDLDVLGDMKNLKYLSLMDNPVVTKKYYRLFVINRCPNLRMLDFKKVRAIEKDEARKLFNSEQGKELRKSLVKTFEPGEMPKKEARPYQGPSPEEAEKIKEMIKNATTLEEITLLERKLKSGITSDTLNNNNNKDDEDTMED</sequence>
<gene>
    <name evidence="8" type="ORF">LY90DRAFT_700157</name>
</gene>
<dbReference type="GO" id="GO:0000398">
    <property type="term" value="P:mRNA splicing, via spliceosome"/>
    <property type="evidence" value="ECO:0007669"/>
    <property type="project" value="InterPro"/>
</dbReference>
<keyword evidence="9" id="KW-1185">Reference proteome</keyword>
<feature type="compositionally biased region" description="Polar residues" evidence="7">
    <location>
        <begin position="224"/>
        <end position="234"/>
    </location>
</feature>
<feature type="region of interest" description="Disordered" evidence="7">
    <location>
        <begin position="222"/>
        <end position="244"/>
    </location>
</feature>
<keyword evidence="3" id="KW-0677">Repeat</keyword>
<evidence type="ECO:0000313" key="8">
    <source>
        <dbReference type="EMBL" id="ORY70707.1"/>
    </source>
</evidence>
<comment type="caution">
    <text evidence="8">The sequence shown here is derived from an EMBL/GenBank/DDBJ whole genome shotgun (WGS) entry which is preliminary data.</text>
</comment>
<dbReference type="Gene3D" id="3.80.10.10">
    <property type="entry name" value="Ribonuclease Inhibitor"/>
    <property type="match status" value="1"/>
</dbReference>